<dbReference type="EMBL" id="OY288114">
    <property type="protein sequence ID" value="CAJ0892506.1"/>
    <property type="molecule type" value="Genomic_DNA"/>
</dbReference>
<accession>A0AA48M613</accession>
<name>A0AA48M613_9ZZZZ</name>
<gene>
    <name evidence="1" type="ORF">AMST5_04226</name>
</gene>
<reference evidence="1" key="1">
    <citation type="submission" date="2023-07" db="EMBL/GenBank/DDBJ databases">
        <authorList>
            <person name="Pelsma A.J. K."/>
        </authorList>
    </citation>
    <scope>NUCLEOTIDE SEQUENCE</scope>
</reference>
<protein>
    <submittedName>
        <fullName evidence="1">Uncharacterized protein</fullName>
    </submittedName>
</protein>
<evidence type="ECO:0000313" key="1">
    <source>
        <dbReference type="EMBL" id="CAJ0892506.1"/>
    </source>
</evidence>
<organism evidence="1">
    <name type="scientific">freshwater sediment metagenome</name>
    <dbReference type="NCBI Taxonomy" id="556182"/>
    <lineage>
        <taxon>unclassified sequences</taxon>
        <taxon>metagenomes</taxon>
        <taxon>ecological metagenomes</taxon>
    </lineage>
</organism>
<sequence length="68" mass="7843">MTLDFVVTDQTGVWLFEPLTEEAKNFIREKVGFDECFWQAQSLVVDYRDAGVLSEDLQDEGFVVATRH</sequence>
<proteinExistence type="predicted"/>
<dbReference type="AlphaFoldDB" id="A0AA48M613"/>